<dbReference type="InterPro" id="IPR023582">
    <property type="entry name" value="Impact"/>
</dbReference>
<dbReference type="EMBL" id="CAJPWZ010001407">
    <property type="protein sequence ID" value="CAG2214399.1"/>
    <property type="molecule type" value="Genomic_DNA"/>
</dbReference>
<dbReference type="PANTHER" id="PTHR16301">
    <property type="entry name" value="IMPACT-RELATED"/>
    <property type="match status" value="1"/>
</dbReference>
<gene>
    <name evidence="8" type="ORF">MEDL_28234</name>
</gene>
<comment type="subcellular location">
    <subcellularLocation>
        <location evidence="1">Cytoplasm</location>
    </subcellularLocation>
</comment>
<evidence type="ECO:0000313" key="9">
    <source>
        <dbReference type="Proteomes" id="UP000683360"/>
    </source>
</evidence>
<name>A0A8S3RZP3_MYTED</name>
<dbReference type="GO" id="GO:0140469">
    <property type="term" value="P:GCN2-mediated signaling"/>
    <property type="evidence" value="ECO:0007669"/>
    <property type="project" value="TreeGrafter"/>
</dbReference>
<evidence type="ECO:0000256" key="2">
    <source>
        <dbReference type="ARBA" id="ARBA00007665"/>
    </source>
</evidence>
<dbReference type="InterPro" id="IPR020568">
    <property type="entry name" value="Ribosomal_Su5_D2-typ_SF"/>
</dbReference>
<dbReference type="InterPro" id="IPR036956">
    <property type="entry name" value="Impact_N_sf"/>
</dbReference>
<dbReference type="Pfam" id="PF01205">
    <property type="entry name" value="Impact_N"/>
    <property type="match status" value="1"/>
</dbReference>
<protein>
    <submittedName>
        <fullName evidence="8">Protein IMPACT,Protein IMPACT-A</fullName>
    </submittedName>
</protein>
<dbReference type="InterPro" id="IPR016135">
    <property type="entry name" value="UBQ-conjugating_enzyme/RWD"/>
</dbReference>
<feature type="domain" description="RWD" evidence="7">
    <location>
        <begin position="11"/>
        <end position="110"/>
    </location>
</feature>
<comment type="similarity">
    <text evidence="2">Belongs to the IMPACT family.</text>
</comment>
<evidence type="ECO:0000256" key="6">
    <source>
        <dbReference type="ARBA" id="ARBA00023016"/>
    </source>
</evidence>
<evidence type="ECO:0000256" key="5">
    <source>
        <dbReference type="ARBA" id="ARBA00022845"/>
    </source>
</evidence>
<proteinExistence type="inferred from homology"/>
<sequence>MTETNFERQKEEIEALTSIYGDDWLMISDHEYNIHITPENDQSHGVNLEIIFTDSYPKDGPPNYQISAPWLKGESRQKIENALNDVYLENLGESLIYLWVEKIRELVQETLETGNKSPSENVSSDEEFCFGDEDIRLAQNSRFVGHIATVLHVKQTKLMLSSLKENKKIAAATHNIYACRILKDEHGGHPTFYQMCEDDGENSCWIVDARNVMVVVTRWYGGVHLGPDRFKHINNCARILLDQHGFIRSKMKRKDQRVHQVGRKRKSKMLVESGLL</sequence>
<evidence type="ECO:0000256" key="1">
    <source>
        <dbReference type="ARBA" id="ARBA00004496"/>
    </source>
</evidence>
<evidence type="ECO:0000313" key="8">
    <source>
        <dbReference type="EMBL" id="CAG2214399.1"/>
    </source>
</evidence>
<dbReference type="SUPFAM" id="SSF54211">
    <property type="entry name" value="Ribosomal protein S5 domain 2-like"/>
    <property type="match status" value="1"/>
</dbReference>
<dbReference type="CDD" id="cd23821">
    <property type="entry name" value="RWD_IMPACT"/>
    <property type="match status" value="1"/>
</dbReference>
<organism evidence="8 9">
    <name type="scientific">Mytilus edulis</name>
    <name type="common">Blue mussel</name>
    <dbReference type="NCBI Taxonomy" id="6550"/>
    <lineage>
        <taxon>Eukaryota</taxon>
        <taxon>Metazoa</taxon>
        <taxon>Spiralia</taxon>
        <taxon>Lophotrochozoa</taxon>
        <taxon>Mollusca</taxon>
        <taxon>Bivalvia</taxon>
        <taxon>Autobranchia</taxon>
        <taxon>Pteriomorphia</taxon>
        <taxon>Mytilida</taxon>
        <taxon>Mytiloidea</taxon>
        <taxon>Mytilidae</taxon>
        <taxon>Mytilinae</taxon>
        <taxon>Mytilus</taxon>
    </lineage>
</organism>
<dbReference type="Gene3D" id="3.10.110.10">
    <property type="entry name" value="Ubiquitin Conjugating Enzyme"/>
    <property type="match status" value="1"/>
</dbReference>
<evidence type="ECO:0000256" key="3">
    <source>
        <dbReference type="ARBA" id="ARBA00022490"/>
    </source>
</evidence>
<keyword evidence="6" id="KW-0346">Stress response</keyword>
<keyword evidence="9" id="KW-1185">Reference proteome</keyword>
<dbReference type="PROSITE" id="PS50908">
    <property type="entry name" value="RWD"/>
    <property type="match status" value="1"/>
</dbReference>
<dbReference type="GO" id="GO:0005737">
    <property type="term" value="C:cytoplasm"/>
    <property type="evidence" value="ECO:0007669"/>
    <property type="project" value="UniProtKB-SubCell"/>
</dbReference>
<dbReference type="InterPro" id="IPR006575">
    <property type="entry name" value="RWD_dom"/>
</dbReference>
<dbReference type="Proteomes" id="UP000683360">
    <property type="component" value="Unassembled WGS sequence"/>
</dbReference>
<comment type="caution">
    <text evidence="8">The sequence shown here is derived from an EMBL/GenBank/DDBJ whole genome shotgun (WGS) entry which is preliminary data.</text>
</comment>
<keyword evidence="5" id="KW-0810">Translation regulation</keyword>
<dbReference type="GO" id="GO:0006446">
    <property type="term" value="P:regulation of translational initiation"/>
    <property type="evidence" value="ECO:0007669"/>
    <property type="project" value="TreeGrafter"/>
</dbReference>
<dbReference type="Gene3D" id="3.30.230.30">
    <property type="entry name" value="Impact, N-terminal domain"/>
    <property type="match status" value="1"/>
</dbReference>
<keyword evidence="4" id="KW-0678">Repressor</keyword>
<dbReference type="AlphaFoldDB" id="A0A8S3RZP3"/>
<reference evidence="8" key="1">
    <citation type="submission" date="2021-03" db="EMBL/GenBank/DDBJ databases">
        <authorList>
            <person name="Bekaert M."/>
        </authorList>
    </citation>
    <scope>NUCLEOTIDE SEQUENCE</scope>
</reference>
<accession>A0A8S3RZP3</accession>
<dbReference type="Pfam" id="PF05773">
    <property type="entry name" value="RWD"/>
    <property type="match status" value="1"/>
</dbReference>
<dbReference type="SMART" id="SM00591">
    <property type="entry name" value="RWD"/>
    <property type="match status" value="1"/>
</dbReference>
<evidence type="ECO:0000259" key="7">
    <source>
        <dbReference type="PROSITE" id="PS50908"/>
    </source>
</evidence>
<evidence type="ECO:0000256" key="4">
    <source>
        <dbReference type="ARBA" id="ARBA00022491"/>
    </source>
</evidence>
<dbReference type="SUPFAM" id="SSF54495">
    <property type="entry name" value="UBC-like"/>
    <property type="match status" value="1"/>
</dbReference>
<dbReference type="PANTHER" id="PTHR16301:SF25">
    <property type="entry name" value="PROTEIN IMPACT"/>
    <property type="match status" value="1"/>
</dbReference>
<dbReference type="OrthoDB" id="69641at2759"/>
<dbReference type="InterPro" id="IPR001498">
    <property type="entry name" value="Impact_N"/>
</dbReference>
<keyword evidence="3" id="KW-0963">Cytoplasm</keyword>